<dbReference type="RefSeq" id="WP_212594182.1">
    <property type="nucleotide sequence ID" value="NZ_CP073587.1"/>
</dbReference>
<keyword evidence="2" id="KW-1185">Reference proteome</keyword>
<protein>
    <submittedName>
        <fullName evidence="1">DUF3069 domain-containing protein</fullName>
    </submittedName>
</protein>
<dbReference type="InterPro" id="IPR023132">
    <property type="entry name" value="Sama2622-like_sf"/>
</dbReference>
<gene>
    <name evidence="1" type="ORF">KDN34_13185</name>
</gene>
<dbReference type="Gene3D" id="1.10.3440.10">
    <property type="entry name" value="Sama2622-like"/>
    <property type="match status" value="1"/>
</dbReference>
<organism evidence="1 2">
    <name type="scientific">Shewanella yunxiaonensis</name>
    <dbReference type="NCBI Taxonomy" id="2829809"/>
    <lineage>
        <taxon>Bacteria</taxon>
        <taxon>Pseudomonadati</taxon>
        <taxon>Pseudomonadota</taxon>
        <taxon>Gammaproteobacteria</taxon>
        <taxon>Alteromonadales</taxon>
        <taxon>Shewanellaceae</taxon>
        <taxon>Shewanella</taxon>
    </lineage>
</organism>
<dbReference type="EMBL" id="CP073587">
    <property type="protein sequence ID" value="QUN05147.1"/>
    <property type="molecule type" value="Genomic_DNA"/>
</dbReference>
<dbReference type="Pfam" id="PF11269">
    <property type="entry name" value="DUF3069"/>
    <property type="match status" value="1"/>
</dbReference>
<name>A0ABX7YQZ3_9GAMM</name>
<evidence type="ECO:0000313" key="1">
    <source>
        <dbReference type="EMBL" id="QUN05147.1"/>
    </source>
</evidence>
<dbReference type="SUPFAM" id="SSF158675">
    <property type="entry name" value="Sama2622-like"/>
    <property type="match status" value="1"/>
</dbReference>
<dbReference type="Proteomes" id="UP000679575">
    <property type="component" value="Chromosome"/>
</dbReference>
<sequence>MSQVDALYREQAHTAAVNICATVLPMAKLPAGLKEAYDSLFEELLADSDAQFAEAWANLPASASKLLPQSSFHGFYIASAWLQLSLIGQQIAEQADSDKAIDEQQYNGIYARIAKDALRESVRKIKKARTDRRLLNSMRHVIGLA</sequence>
<reference evidence="1 2" key="1">
    <citation type="submission" date="2021-04" db="EMBL/GenBank/DDBJ databases">
        <title>Novel species identification of genus Shewanella.</title>
        <authorList>
            <person name="Liu G."/>
        </authorList>
    </citation>
    <scope>NUCLEOTIDE SEQUENCE [LARGE SCALE GENOMIC DNA]</scope>
    <source>
        <strain evidence="1 2">FJAT-54481</strain>
    </source>
</reference>
<accession>A0ABX7YQZ3</accession>
<evidence type="ECO:0000313" key="2">
    <source>
        <dbReference type="Proteomes" id="UP000679575"/>
    </source>
</evidence>
<proteinExistence type="predicted"/>
<dbReference type="InterPro" id="IPR021422">
    <property type="entry name" value="DUF3069"/>
</dbReference>